<reference evidence="2 3" key="1">
    <citation type="journal article" date="2018" name="Front. Plant Sci.">
        <title>Red Clover (Trifolium pratense) and Zigzag Clover (T. medium) - A Picture of Genomic Similarities and Differences.</title>
        <authorList>
            <person name="Dluhosova J."/>
            <person name="Istvanek J."/>
            <person name="Nedelnik J."/>
            <person name="Repkova J."/>
        </authorList>
    </citation>
    <scope>NUCLEOTIDE SEQUENCE [LARGE SCALE GENOMIC DNA]</scope>
    <source>
        <strain evidence="3">cv. 10/8</strain>
        <tissue evidence="2">Leaf</tissue>
    </source>
</reference>
<name>A0A392V8G5_9FABA</name>
<dbReference type="AlphaFoldDB" id="A0A392V8G5"/>
<evidence type="ECO:0000313" key="3">
    <source>
        <dbReference type="Proteomes" id="UP000265520"/>
    </source>
</evidence>
<comment type="caution">
    <text evidence="2">The sequence shown here is derived from an EMBL/GenBank/DDBJ whole genome shotgun (WGS) entry which is preliminary data.</text>
</comment>
<feature type="compositionally biased region" description="Basic and acidic residues" evidence="1">
    <location>
        <begin position="33"/>
        <end position="42"/>
    </location>
</feature>
<evidence type="ECO:0000313" key="2">
    <source>
        <dbReference type="EMBL" id="MCI83742.1"/>
    </source>
</evidence>
<evidence type="ECO:0000256" key="1">
    <source>
        <dbReference type="SAM" id="MobiDB-lite"/>
    </source>
</evidence>
<sequence length="68" mass="7411">RSSHKNRKKTTNREVKNYRGNAAATRNPGGSKGEAKGGEEPHPSPQYILKEKGLYVKGEMMATAVKGL</sequence>
<feature type="region of interest" description="Disordered" evidence="1">
    <location>
        <begin position="1"/>
        <end position="46"/>
    </location>
</feature>
<feature type="compositionally biased region" description="Basic residues" evidence="1">
    <location>
        <begin position="1"/>
        <end position="10"/>
    </location>
</feature>
<dbReference type="EMBL" id="LXQA011074240">
    <property type="protein sequence ID" value="MCI83742.1"/>
    <property type="molecule type" value="Genomic_DNA"/>
</dbReference>
<feature type="non-terminal residue" evidence="2">
    <location>
        <position position="1"/>
    </location>
</feature>
<proteinExistence type="predicted"/>
<accession>A0A392V8G5</accession>
<dbReference type="Proteomes" id="UP000265520">
    <property type="component" value="Unassembled WGS sequence"/>
</dbReference>
<organism evidence="2 3">
    <name type="scientific">Trifolium medium</name>
    <dbReference type="NCBI Taxonomy" id="97028"/>
    <lineage>
        <taxon>Eukaryota</taxon>
        <taxon>Viridiplantae</taxon>
        <taxon>Streptophyta</taxon>
        <taxon>Embryophyta</taxon>
        <taxon>Tracheophyta</taxon>
        <taxon>Spermatophyta</taxon>
        <taxon>Magnoliopsida</taxon>
        <taxon>eudicotyledons</taxon>
        <taxon>Gunneridae</taxon>
        <taxon>Pentapetalae</taxon>
        <taxon>rosids</taxon>
        <taxon>fabids</taxon>
        <taxon>Fabales</taxon>
        <taxon>Fabaceae</taxon>
        <taxon>Papilionoideae</taxon>
        <taxon>50 kb inversion clade</taxon>
        <taxon>NPAAA clade</taxon>
        <taxon>Hologalegina</taxon>
        <taxon>IRL clade</taxon>
        <taxon>Trifolieae</taxon>
        <taxon>Trifolium</taxon>
    </lineage>
</organism>
<keyword evidence="3" id="KW-1185">Reference proteome</keyword>
<protein>
    <submittedName>
        <fullName evidence="2">Uncharacterized protein</fullName>
    </submittedName>
</protein>